<evidence type="ECO:0000313" key="2">
    <source>
        <dbReference type="EMBL" id="CAD8889207.1"/>
    </source>
</evidence>
<name>A0A7S1BLN9_9STRA</name>
<proteinExistence type="predicted"/>
<gene>
    <name evidence="2" type="ORF">CHYS00102_LOCUS16410</name>
</gene>
<organism evidence="2">
    <name type="scientific">Corethron hystrix</name>
    <dbReference type="NCBI Taxonomy" id="216773"/>
    <lineage>
        <taxon>Eukaryota</taxon>
        <taxon>Sar</taxon>
        <taxon>Stramenopiles</taxon>
        <taxon>Ochrophyta</taxon>
        <taxon>Bacillariophyta</taxon>
        <taxon>Coscinodiscophyceae</taxon>
        <taxon>Corethrophycidae</taxon>
        <taxon>Corethrales</taxon>
        <taxon>Corethraceae</taxon>
        <taxon>Corethron</taxon>
    </lineage>
</organism>
<feature type="domain" description="DUF3730" evidence="1">
    <location>
        <begin position="472"/>
        <end position="597"/>
    </location>
</feature>
<sequence>MYDLAIPWHVRSVLLYEGGCDGDNASSSSSDHLVEFYGHDRLQKEHGKCRSLEIRRILGRALFDIAMEDDGGRRKNRGQISAFVRHDALSALLKKEIPGFYGEMLEELWQRMIFRLAARKIGDEVKATINILSAIISAADVAITTWTHCSSVVHEGKNERQNIMFRWMYTVGTTLLIQKHSPEHDDDDEDVVNLTQAYLHHVLGRAVPHALSSTNDLATIMPLLEVSVQLLNFSTRTSLQISRDIVSTSMSAVLVADDVQVQRVLLEVTAAAFPFCYRRDGDDILVLAAKVLMRIFGVSEDVRVRNASAGVGRAATTFSVSSEEKEERKWDNGPLPPSICPNLLDFFFHSPAAASSSLESSRRSMSQLFSALQPCQDQLRTAHIFLLSLSSLSHTLYRQSSLIVLKKITTAHSCTSVRVISCILGCTHDLAESNSFARYDNDSGSWILKLFHFLCTTVASSDPIAVGMTWEVLMKLHGSDNTKSLSVRLAASCASSTRRFFSRALDLAASNYYASLKTDDSMSPMVVENKVASAAALEELCLTHPDGCAADAITTLQHMLKDSDARVCGLVIAALHHLIEAGVMDWILVLKVVRKNVLGGAAWNDVEALRGLDTLVGQAIVILLGDGECVIDDHESSDEDDDKELEEANDVGPSPGVISAVHSLLSLLESIEHDIHPNIRAGAYSSLSKYSLLNLGLENVPTYTGERLEEHHVRIVLLLQRDLGGKMEVPTGAIEMAKKLLEWESSVTTLWARGQTSPSTLRRRAPANHEVTLISTLSRLLPDIGMKPTSPSSAALLWTNDACPTPLDYASGIAFLTDVAADCADKIFKSRHPLLRLLDIGGWFYFVHRLHESVLTKQPDANATEKIQSDLNILADTFGLEEGESSDAILLATASLTTCVSMNVENVRERVMERIRGGFGSDYAWVAAGILCCYSNRINDAMLRALMDQKAEKFGPMLGVAFAARGFTTSPSSHLEEEDMRAKLGIIWNHLLIALASCVEQTCSSRASILSLASVINGSHSPPSSFLSSLSFSSVKIFNFENSRMVCVAMMVASPSLLCLSANFVKVLHKLLFALPHSCGAGYILLEVARAGVDLGILVPSKIYKNLQWKFQREAEQGAEDAIFCLLVMNDDTDATEILLKVKPRHDTNDEEILSKMQPAHTISGCVAVVASIIHLPLISKNALNVPKIRPETSAKRIQSVVQLLQDLSEGCLEGVKEILLGILHAAKYSPLSIEGEDNNYATVGLKRSFDPNSIPSARDGTLTQILVSNLLAHMQEPSNNTDQTIPIVLSCLRRCHFPGKCANIFRLMLECYGGQFASDVFKIFSVQESTSLLDREFVDILMDQNILSNCGVEGRTALYAAVPHFVHKFPLTKLENIFKRYWREACIDIENGNSTSLRSLLHCLHDVINPKRVSSNSRNGKRNPQSVPAASLEIVHSFVMSCILVLPKMLDPTTVPSVVLPMEILLIWSDYRACLHTISFSDIERLNVLDLDDLASDGIYAQLCKISCLIHLVATGKCMVQHKRESILGKCKAQVIAIAREISLSHARLYMDEVKIVAFDLAQIMTQETTLNPKAKSLDLLNTFETMLFDISSESTSLTELIKFLAKQYSYVMEYCNVTISSSFSVISNGIDENNYDKTKSVQFSNLSSEVRNQLIELMLLDLPMGMPAATARMHKSNISKFSNMLIRVAQNDHIMDPRNRSALFELAGICEGIGSPSSEFLFFFATN</sequence>
<protein>
    <recommendedName>
        <fullName evidence="1">DUF3730 domain-containing protein</fullName>
    </recommendedName>
</protein>
<dbReference type="InterPro" id="IPR016024">
    <property type="entry name" value="ARM-type_fold"/>
</dbReference>
<dbReference type="Pfam" id="PF12530">
    <property type="entry name" value="DUF3730"/>
    <property type="match status" value="1"/>
</dbReference>
<evidence type="ECO:0000259" key="1">
    <source>
        <dbReference type="Pfam" id="PF12530"/>
    </source>
</evidence>
<accession>A0A7S1BLN9</accession>
<dbReference type="SUPFAM" id="SSF48371">
    <property type="entry name" value="ARM repeat"/>
    <property type="match status" value="1"/>
</dbReference>
<reference evidence="2" key="1">
    <citation type="submission" date="2021-01" db="EMBL/GenBank/DDBJ databases">
        <authorList>
            <person name="Corre E."/>
            <person name="Pelletier E."/>
            <person name="Niang G."/>
            <person name="Scheremetjew M."/>
            <person name="Finn R."/>
            <person name="Kale V."/>
            <person name="Holt S."/>
            <person name="Cochrane G."/>
            <person name="Meng A."/>
            <person name="Brown T."/>
            <person name="Cohen L."/>
        </authorList>
    </citation>
    <scope>NUCLEOTIDE SEQUENCE</scope>
    <source>
        <strain evidence="2">308</strain>
    </source>
</reference>
<dbReference type="InterPro" id="IPR022542">
    <property type="entry name" value="FOCAD/RST1_DUF3730"/>
</dbReference>
<dbReference type="EMBL" id="HBFR01022858">
    <property type="protein sequence ID" value="CAD8889207.1"/>
    <property type="molecule type" value="Transcribed_RNA"/>
</dbReference>